<gene>
    <name evidence="11" type="ORF">PNOK_0491600</name>
</gene>
<feature type="transmembrane region" description="Helical" evidence="10">
    <location>
        <begin position="221"/>
        <end position="241"/>
    </location>
</feature>
<feature type="region of interest" description="Disordered" evidence="9">
    <location>
        <begin position="42"/>
        <end position="69"/>
    </location>
</feature>
<comment type="subcellular location">
    <subcellularLocation>
        <location evidence="1">Membrane</location>
        <topology evidence="1">Multi-pass membrane protein</topology>
    </subcellularLocation>
</comment>
<evidence type="ECO:0000256" key="8">
    <source>
        <dbReference type="ARBA" id="ARBA00023136"/>
    </source>
</evidence>
<dbReference type="Pfam" id="PF03169">
    <property type="entry name" value="OPT"/>
    <property type="match status" value="1"/>
</dbReference>
<dbReference type="Proteomes" id="UP000217199">
    <property type="component" value="Unassembled WGS sequence"/>
</dbReference>
<feature type="transmembrane region" description="Helical" evidence="10">
    <location>
        <begin position="121"/>
        <end position="140"/>
    </location>
</feature>
<feature type="transmembrane region" description="Helical" evidence="10">
    <location>
        <begin position="286"/>
        <end position="304"/>
    </location>
</feature>
<keyword evidence="12" id="KW-1185">Reference proteome</keyword>
<dbReference type="OrthoDB" id="9986677at2759"/>
<dbReference type="STRING" id="2282107.A0A286UK83"/>
<sequence>MVFFFQRLRETATLSSRESSEKKQSSEADVSIVDIKLDNLDLETNSAPSSPHERSVLNGSREMHPNNMSNESFYEDPYDDFNDPNLEEDAGRIEDDSPYPEVRCAVSNIDDPEMPASTFRAWFMGIICAIIFPGLNQFMFFRWPTVAVGNLVAVLLSYPIGRLWARFVPEKKIFGISLNPGPFTLKEHVIITIMASVGGRSAYATDIIAVQRVYYNQIYNFAYQWMLVMSTQLIGFSIGGISRRFLVDPPSMIWPTNLVTCALFNTLHSQEYIGMGHRGGWSRERFFFVCLAVGTIYYFIPGYLFTALSMFSWVCWIVPYNTVGSPARLFSFPRDLFYK</sequence>
<organism evidence="11 12">
    <name type="scientific">Pyrrhoderma noxium</name>
    <dbReference type="NCBI Taxonomy" id="2282107"/>
    <lineage>
        <taxon>Eukaryota</taxon>
        <taxon>Fungi</taxon>
        <taxon>Dikarya</taxon>
        <taxon>Basidiomycota</taxon>
        <taxon>Agaricomycotina</taxon>
        <taxon>Agaricomycetes</taxon>
        <taxon>Hymenochaetales</taxon>
        <taxon>Hymenochaetaceae</taxon>
        <taxon>Pyrrhoderma</taxon>
    </lineage>
</organism>
<evidence type="ECO:0000256" key="1">
    <source>
        <dbReference type="ARBA" id="ARBA00004141"/>
    </source>
</evidence>
<comment type="similarity">
    <text evidence="2">Belongs to the oligopeptide OPT transporter family.</text>
</comment>
<evidence type="ECO:0000256" key="3">
    <source>
        <dbReference type="ARBA" id="ARBA00022448"/>
    </source>
</evidence>
<evidence type="ECO:0000256" key="10">
    <source>
        <dbReference type="SAM" id="Phobius"/>
    </source>
</evidence>
<keyword evidence="8 10" id="KW-0472">Membrane</keyword>
<evidence type="ECO:0000256" key="2">
    <source>
        <dbReference type="ARBA" id="ARBA00008807"/>
    </source>
</evidence>
<keyword evidence="4 10" id="KW-0812">Transmembrane</keyword>
<dbReference type="NCBIfam" id="TIGR00728">
    <property type="entry name" value="OPT_sfam"/>
    <property type="match status" value="1"/>
</dbReference>
<evidence type="ECO:0000256" key="4">
    <source>
        <dbReference type="ARBA" id="ARBA00022692"/>
    </source>
</evidence>
<evidence type="ECO:0000256" key="6">
    <source>
        <dbReference type="ARBA" id="ARBA00022927"/>
    </source>
</evidence>
<dbReference type="InterPro" id="IPR004813">
    <property type="entry name" value="OPT"/>
</dbReference>
<accession>A0A286UK83</accession>
<dbReference type="GO" id="GO:0035673">
    <property type="term" value="F:oligopeptide transmembrane transporter activity"/>
    <property type="evidence" value="ECO:0007669"/>
    <property type="project" value="InterPro"/>
</dbReference>
<evidence type="ECO:0000256" key="7">
    <source>
        <dbReference type="ARBA" id="ARBA00022989"/>
    </source>
</evidence>
<evidence type="ECO:0000313" key="11">
    <source>
        <dbReference type="EMBL" id="PAV19982.1"/>
    </source>
</evidence>
<protein>
    <submittedName>
        <fullName evidence="11">OPT oligopeptide transporter</fullName>
    </submittedName>
</protein>
<dbReference type="InParanoid" id="A0A286UK83"/>
<feature type="transmembrane region" description="Helical" evidence="10">
    <location>
        <begin position="146"/>
        <end position="165"/>
    </location>
</feature>
<evidence type="ECO:0000256" key="9">
    <source>
        <dbReference type="SAM" id="MobiDB-lite"/>
    </source>
</evidence>
<dbReference type="PANTHER" id="PTHR22601">
    <property type="entry name" value="ISP4 LIKE PROTEIN"/>
    <property type="match status" value="1"/>
</dbReference>
<dbReference type="InterPro" id="IPR004648">
    <property type="entry name" value="Oligpept_transpt"/>
</dbReference>
<dbReference type="GO" id="GO:0016020">
    <property type="term" value="C:membrane"/>
    <property type="evidence" value="ECO:0007669"/>
    <property type="project" value="UniProtKB-SubCell"/>
</dbReference>
<name>A0A286UK83_9AGAM</name>
<evidence type="ECO:0000313" key="12">
    <source>
        <dbReference type="Proteomes" id="UP000217199"/>
    </source>
</evidence>
<keyword evidence="6" id="KW-0653">Protein transport</keyword>
<keyword evidence="5" id="KW-0571">Peptide transport</keyword>
<evidence type="ECO:0000256" key="5">
    <source>
        <dbReference type="ARBA" id="ARBA00022856"/>
    </source>
</evidence>
<comment type="caution">
    <text evidence="11">The sequence shown here is derived from an EMBL/GenBank/DDBJ whole genome shotgun (WGS) entry which is preliminary data.</text>
</comment>
<proteinExistence type="inferred from homology"/>
<dbReference type="GO" id="GO:0015031">
    <property type="term" value="P:protein transport"/>
    <property type="evidence" value="ECO:0007669"/>
    <property type="project" value="UniProtKB-KW"/>
</dbReference>
<dbReference type="EMBL" id="NBII01000004">
    <property type="protein sequence ID" value="PAV19982.1"/>
    <property type="molecule type" value="Genomic_DNA"/>
</dbReference>
<keyword evidence="3" id="KW-0813">Transport</keyword>
<dbReference type="AlphaFoldDB" id="A0A286UK83"/>
<reference evidence="11 12" key="1">
    <citation type="journal article" date="2017" name="Mol. Ecol.">
        <title>Comparative and population genomic landscape of Phellinus noxius: A hypervariable fungus causing root rot in trees.</title>
        <authorList>
            <person name="Chung C.L."/>
            <person name="Lee T.J."/>
            <person name="Akiba M."/>
            <person name="Lee H.H."/>
            <person name="Kuo T.H."/>
            <person name="Liu D."/>
            <person name="Ke H.M."/>
            <person name="Yokoi T."/>
            <person name="Roa M.B."/>
            <person name="Lu M.J."/>
            <person name="Chang Y.Y."/>
            <person name="Ann P.J."/>
            <person name="Tsai J.N."/>
            <person name="Chen C.Y."/>
            <person name="Tzean S.S."/>
            <person name="Ota Y."/>
            <person name="Hattori T."/>
            <person name="Sahashi N."/>
            <person name="Liou R.F."/>
            <person name="Kikuchi T."/>
            <person name="Tsai I.J."/>
        </authorList>
    </citation>
    <scope>NUCLEOTIDE SEQUENCE [LARGE SCALE GENOMIC DNA]</scope>
    <source>
        <strain evidence="11 12">FFPRI411160</strain>
    </source>
</reference>
<feature type="transmembrane region" description="Helical" evidence="10">
    <location>
        <begin position="253"/>
        <end position="274"/>
    </location>
</feature>
<keyword evidence="7 10" id="KW-1133">Transmembrane helix</keyword>